<organism evidence="1 2">
    <name type="scientific">Bugula neritina</name>
    <name type="common">Brown bryozoan</name>
    <name type="synonym">Sertularia neritina</name>
    <dbReference type="NCBI Taxonomy" id="10212"/>
    <lineage>
        <taxon>Eukaryota</taxon>
        <taxon>Metazoa</taxon>
        <taxon>Spiralia</taxon>
        <taxon>Lophotrochozoa</taxon>
        <taxon>Bryozoa</taxon>
        <taxon>Gymnolaemata</taxon>
        <taxon>Cheilostomatida</taxon>
        <taxon>Flustrina</taxon>
        <taxon>Buguloidea</taxon>
        <taxon>Bugulidae</taxon>
        <taxon>Bugula</taxon>
    </lineage>
</organism>
<protein>
    <submittedName>
        <fullName evidence="1">Uncharacterized protein</fullName>
    </submittedName>
</protein>
<evidence type="ECO:0000313" key="1">
    <source>
        <dbReference type="EMBL" id="KAF6018635.1"/>
    </source>
</evidence>
<dbReference type="EMBL" id="VXIV02003287">
    <property type="protein sequence ID" value="KAF6018635.1"/>
    <property type="molecule type" value="Genomic_DNA"/>
</dbReference>
<sequence length="115" mass="13314">MGTNYHNEVLRLARVIERKQLARSAFEESFGNDEVNTQKVLHEIAQKRAIDASNNPSIREYRCNTEGSLTGVNRLRQSYNHSRNGPTRDDSKRMMIQESVLMYGRKPTNMATVWK</sequence>
<gene>
    <name evidence="1" type="ORF">EB796_023031</name>
</gene>
<proteinExistence type="predicted"/>
<name>A0A7J7IXT0_BUGNE</name>
<accession>A0A7J7IXT0</accession>
<comment type="caution">
    <text evidence="1">The sequence shown here is derived from an EMBL/GenBank/DDBJ whole genome shotgun (WGS) entry which is preliminary data.</text>
</comment>
<dbReference type="AlphaFoldDB" id="A0A7J7IXT0"/>
<dbReference type="Proteomes" id="UP000593567">
    <property type="component" value="Unassembled WGS sequence"/>
</dbReference>
<keyword evidence="2" id="KW-1185">Reference proteome</keyword>
<evidence type="ECO:0000313" key="2">
    <source>
        <dbReference type="Proteomes" id="UP000593567"/>
    </source>
</evidence>
<reference evidence="1" key="1">
    <citation type="submission" date="2020-06" db="EMBL/GenBank/DDBJ databases">
        <title>Draft genome of Bugula neritina, a colonial animal packing powerful symbionts and potential medicines.</title>
        <authorList>
            <person name="Rayko M."/>
        </authorList>
    </citation>
    <scope>NUCLEOTIDE SEQUENCE [LARGE SCALE GENOMIC DNA]</scope>
    <source>
        <strain evidence="1">Kwan_BN1</strain>
    </source>
</reference>